<dbReference type="KEGG" id="obi:106881383"/>
<dbReference type="PANTHER" id="PTHR13523">
    <property type="entry name" value="COILED-COIL-HELIX-COILED-COIL-HELIX DOMAIN CONTAINING 2/NUR77"/>
    <property type="match status" value="1"/>
</dbReference>
<sequence length="142" mass="14657">MPRRGRSMSSRPMVPAPVSRPVAPAPVPAQPSAVAAPRQPGLFAQMATTAAGVAVGSAVGHTVGHALTGSFSGSNNEVAAPAQQATSPEPIHPQSAGSTHANRCEWEIKQFMECAQNQSDITLCSGFNEAIKLCKQQNGISL</sequence>
<feature type="region of interest" description="Disordered" evidence="1">
    <location>
        <begin position="68"/>
        <end position="100"/>
    </location>
</feature>
<evidence type="ECO:0000313" key="2">
    <source>
        <dbReference type="EMBL" id="KOF67741.1"/>
    </source>
</evidence>
<dbReference type="STRING" id="37653.A0A0L8FSQ1"/>
<accession>A0A0L8FSQ1</accession>
<feature type="region of interest" description="Disordered" evidence="1">
    <location>
        <begin position="1"/>
        <end position="35"/>
    </location>
</feature>
<evidence type="ECO:0008006" key="3">
    <source>
        <dbReference type="Google" id="ProtNLM"/>
    </source>
</evidence>
<feature type="compositionally biased region" description="Low complexity" evidence="1">
    <location>
        <begin position="7"/>
        <end position="22"/>
    </location>
</feature>
<dbReference type="OrthoDB" id="1106148at2759"/>
<dbReference type="GO" id="GO:0005634">
    <property type="term" value="C:nucleus"/>
    <property type="evidence" value="ECO:0007669"/>
    <property type="project" value="TreeGrafter"/>
</dbReference>
<organism evidence="2">
    <name type="scientific">Octopus bimaculoides</name>
    <name type="common">California two-spotted octopus</name>
    <dbReference type="NCBI Taxonomy" id="37653"/>
    <lineage>
        <taxon>Eukaryota</taxon>
        <taxon>Metazoa</taxon>
        <taxon>Spiralia</taxon>
        <taxon>Lophotrochozoa</taxon>
        <taxon>Mollusca</taxon>
        <taxon>Cephalopoda</taxon>
        <taxon>Coleoidea</taxon>
        <taxon>Octopodiformes</taxon>
        <taxon>Octopoda</taxon>
        <taxon>Incirrata</taxon>
        <taxon>Octopodidae</taxon>
        <taxon>Octopus</taxon>
    </lineage>
</organism>
<proteinExistence type="predicted"/>
<feature type="compositionally biased region" description="Polar residues" evidence="1">
    <location>
        <begin position="69"/>
        <end position="87"/>
    </location>
</feature>
<name>A0A0L8FSQ1_OCTBM</name>
<evidence type="ECO:0000256" key="1">
    <source>
        <dbReference type="SAM" id="MobiDB-lite"/>
    </source>
</evidence>
<dbReference type="OMA" id="GCAVGHT"/>
<reference evidence="2" key="1">
    <citation type="submission" date="2015-07" db="EMBL/GenBank/DDBJ databases">
        <title>MeaNS - Measles Nucleotide Surveillance Program.</title>
        <authorList>
            <person name="Tran T."/>
            <person name="Druce J."/>
        </authorList>
    </citation>
    <scope>NUCLEOTIDE SEQUENCE</scope>
    <source>
        <strain evidence="2">UCB-OBI-ISO-001</strain>
        <tissue evidence="2">Gonad</tissue>
    </source>
</reference>
<dbReference type="GO" id="GO:0007005">
    <property type="term" value="P:mitochondrion organization"/>
    <property type="evidence" value="ECO:0007669"/>
    <property type="project" value="InterPro"/>
</dbReference>
<dbReference type="InterPro" id="IPR055304">
    <property type="entry name" value="CHCHD2/10-like"/>
</dbReference>
<dbReference type="EMBL" id="KQ426806">
    <property type="protein sequence ID" value="KOF67741.1"/>
    <property type="molecule type" value="Genomic_DNA"/>
</dbReference>
<dbReference type="AlphaFoldDB" id="A0A0L8FSQ1"/>
<gene>
    <name evidence="2" type="ORF">OCBIM_22008920mg</name>
</gene>
<dbReference type="PANTHER" id="PTHR13523:SF2">
    <property type="entry name" value="COILED-COIL-HELIX-COILED-COIL-HELIX DOMAIN CONTAINING 2, ISOFORM A-RELATED"/>
    <property type="match status" value="1"/>
</dbReference>
<protein>
    <recommendedName>
        <fullName evidence="3">CHCH domain-containing protein</fullName>
    </recommendedName>
</protein>
<dbReference type="GO" id="GO:0005739">
    <property type="term" value="C:mitochondrion"/>
    <property type="evidence" value="ECO:0007669"/>
    <property type="project" value="TreeGrafter"/>
</dbReference>